<accession>A0A7W3SWF5</accession>
<dbReference type="RefSeq" id="WP_182538497.1">
    <property type="nucleotide sequence ID" value="NZ_JACJIP010000031.1"/>
</dbReference>
<evidence type="ECO:0000313" key="1">
    <source>
        <dbReference type="EMBL" id="MBA9087474.1"/>
    </source>
</evidence>
<reference evidence="1 2" key="1">
    <citation type="submission" date="2020-08" db="EMBL/GenBank/DDBJ databases">
        <title>Genomic Encyclopedia of Type Strains, Phase III (KMG-III): the genomes of soil and plant-associated and newly described type strains.</title>
        <authorList>
            <person name="Whitman W."/>
        </authorList>
    </citation>
    <scope>NUCLEOTIDE SEQUENCE [LARGE SCALE GENOMIC DNA]</scope>
    <source>
        <strain evidence="1 2">CECT 8693</strain>
    </source>
</reference>
<dbReference type="EMBL" id="JACJIP010000031">
    <property type="protein sequence ID" value="MBA9087474.1"/>
    <property type="molecule type" value="Genomic_DNA"/>
</dbReference>
<organism evidence="1 2">
    <name type="scientific">Fontibacillus solani</name>
    <dbReference type="NCBI Taxonomy" id="1572857"/>
    <lineage>
        <taxon>Bacteria</taxon>
        <taxon>Bacillati</taxon>
        <taxon>Bacillota</taxon>
        <taxon>Bacilli</taxon>
        <taxon>Bacillales</taxon>
        <taxon>Paenibacillaceae</taxon>
        <taxon>Fontibacillus</taxon>
    </lineage>
</organism>
<protein>
    <submittedName>
        <fullName evidence="1">Uncharacterized protein</fullName>
    </submittedName>
</protein>
<keyword evidence="2" id="KW-1185">Reference proteome</keyword>
<name>A0A7W3SWF5_9BACL</name>
<gene>
    <name evidence="1" type="ORF">FHR92_003959</name>
</gene>
<sequence length="71" mass="8053">MTVKGKSEHTENVEPIEPVKSVITFPKEKILSAKIYADRKDLLGVLLEDGETYSFDQVDGLITNYLKRKVN</sequence>
<dbReference type="AlphaFoldDB" id="A0A7W3SWF5"/>
<proteinExistence type="predicted"/>
<dbReference type="Proteomes" id="UP000567067">
    <property type="component" value="Unassembled WGS sequence"/>
</dbReference>
<evidence type="ECO:0000313" key="2">
    <source>
        <dbReference type="Proteomes" id="UP000567067"/>
    </source>
</evidence>
<comment type="caution">
    <text evidence="1">The sequence shown here is derived from an EMBL/GenBank/DDBJ whole genome shotgun (WGS) entry which is preliminary data.</text>
</comment>